<dbReference type="Pfam" id="PF01061">
    <property type="entry name" value="ABC2_membrane"/>
    <property type="match status" value="1"/>
</dbReference>
<evidence type="ECO:0000256" key="1">
    <source>
        <dbReference type="ARBA" id="ARBA00004651"/>
    </source>
</evidence>
<dbReference type="InterPro" id="IPR013525">
    <property type="entry name" value="ABC2_TM"/>
</dbReference>
<evidence type="ECO:0000256" key="4">
    <source>
        <dbReference type="ARBA" id="ARBA00022692"/>
    </source>
</evidence>
<evidence type="ECO:0000256" key="6">
    <source>
        <dbReference type="ARBA" id="ARBA00023136"/>
    </source>
</evidence>
<keyword evidence="8" id="KW-0813">Transport</keyword>
<evidence type="ECO:0000256" key="7">
    <source>
        <dbReference type="ARBA" id="ARBA00023251"/>
    </source>
</evidence>
<feature type="transmembrane region" description="Helical" evidence="8">
    <location>
        <begin position="121"/>
        <end position="147"/>
    </location>
</feature>
<comment type="caution">
    <text evidence="8">Lacks conserved residue(s) required for the propagation of feature annotation.</text>
</comment>
<evidence type="ECO:0000259" key="9">
    <source>
        <dbReference type="PROSITE" id="PS51012"/>
    </source>
</evidence>
<evidence type="ECO:0000256" key="5">
    <source>
        <dbReference type="ARBA" id="ARBA00022989"/>
    </source>
</evidence>
<accession>A0ABV6H3A5</accession>
<feature type="transmembrane region" description="Helical" evidence="8">
    <location>
        <begin position="44"/>
        <end position="62"/>
    </location>
</feature>
<feature type="transmembrane region" description="Helical" evidence="8">
    <location>
        <begin position="191"/>
        <end position="212"/>
    </location>
</feature>
<comment type="similarity">
    <text evidence="2 8">Belongs to the ABC-2 integral membrane protein family.</text>
</comment>
<evidence type="ECO:0000313" key="11">
    <source>
        <dbReference type="Proteomes" id="UP001589783"/>
    </source>
</evidence>
<keyword evidence="7" id="KW-0046">Antibiotic resistance</keyword>
<name>A0ABV6H3A5_9ACTN</name>
<keyword evidence="3 8" id="KW-1003">Cell membrane</keyword>
<evidence type="ECO:0000256" key="8">
    <source>
        <dbReference type="RuleBase" id="RU361157"/>
    </source>
</evidence>
<evidence type="ECO:0000256" key="3">
    <source>
        <dbReference type="ARBA" id="ARBA00022475"/>
    </source>
</evidence>
<dbReference type="Proteomes" id="UP001589783">
    <property type="component" value="Unassembled WGS sequence"/>
</dbReference>
<sequence length="277" mass="29454">MTARAADATPTLTLEPVTSRINAFQQWWVLTERGLLKVLRNGEFIFAFVSPVFLAVCFYLPLRKVVAEVTAIDYAQYLMPIIMLQSMAFVASSSAMRSALDGQAGVHARFRVLPMSEAIPFLARSATNAVLLVVALACGLVTCLVMGWRPESAEVGGGIAGAAIAVALVGMIGMALSLVSDGIGLVAKSPAATSQLVAFPTLILGMLSTGFMPVDRFPEWIQGFVENQPISQITRAMRDAIGGVLDWQSLAAAVWWTLGLLVLAAVLVAIGSRKDAQ</sequence>
<organism evidence="10 11">
    <name type="scientific">Gordonia phosphorivorans</name>
    <dbReference type="NCBI Taxonomy" id="1056982"/>
    <lineage>
        <taxon>Bacteria</taxon>
        <taxon>Bacillati</taxon>
        <taxon>Actinomycetota</taxon>
        <taxon>Actinomycetes</taxon>
        <taxon>Mycobacteriales</taxon>
        <taxon>Gordoniaceae</taxon>
        <taxon>Gordonia</taxon>
    </lineage>
</organism>
<gene>
    <name evidence="10" type="ORF">ACFFJD_00490</name>
</gene>
<keyword evidence="5 8" id="KW-1133">Transmembrane helix</keyword>
<proteinExistence type="inferred from homology"/>
<comment type="caution">
    <text evidence="10">The sequence shown here is derived from an EMBL/GenBank/DDBJ whole genome shotgun (WGS) entry which is preliminary data.</text>
</comment>
<keyword evidence="11" id="KW-1185">Reference proteome</keyword>
<dbReference type="InterPro" id="IPR047817">
    <property type="entry name" value="ABC2_TM_bact-type"/>
</dbReference>
<comment type="subcellular location">
    <subcellularLocation>
        <location evidence="1 8">Cell membrane</location>
        <topology evidence="1 8">Multi-pass membrane protein</topology>
    </subcellularLocation>
</comment>
<keyword evidence="6 8" id="KW-0472">Membrane</keyword>
<feature type="transmembrane region" description="Helical" evidence="8">
    <location>
        <begin position="159"/>
        <end position="179"/>
    </location>
</feature>
<dbReference type="EMBL" id="JBHLWV010000001">
    <property type="protein sequence ID" value="MFC0313336.1"/>
    <property type="molecule type" value="Genomic_DNA"/>
</dbReference>
<dbReference type="PANTHER" id="PTHR43077">
    <property type="entry name" value="TRANSPORT PERMEASE YVFS-RELATED"/>
    <property type="match status" value="1"/>
</dbReference>
<reference evidence="10 11" key="1">
    <citation type="submission" date="2024-09" db="EMBL/GenBank/DDBJ databases">
        <authorList>
            <person name="Sun Q."/>
            <person name="Mori K."/>
        </authorList>
    </citation>
    <scope>NUCLEOTIDE SEQUENCE [LARGE SCALE GENOMIC DNA]</scope>
    <source>
        <strain evidence="10 11">CCM 7957</strain>
    </source>
</reference>
<dbReference type="RefSeq" id="WP_382359282.1">
    <property type="nucleotide sequence ID" value="NZ_JBHLWV010000001.1"/>
</dbReference>
<feature type="domain" description="ABC transmembrane type-2" evidence="9">
    <location>
        <begin position="42"/>
        <end position="271"/>
    </location>
</feature>
<dbReference type="InterPro" id="IPR000412">
    <property type="entry name" value="ABC_2_transport"/>
</dbReference>
<keyword evidence="4 8" id="KW-0812">Transmembrane</keyword>
<dbReference type="InterPro" id="IPR051328">
    <property type="entry name" value="T7SS_ABC-Transporter"/>
</dbReference>
<dbReference type="PROSITE" id="PS51012">
    <property type="entry name" value="ABC_TM2"/>
    <property type="match status" value="1"/>
</dbReference>
<protein>
    <recommendedName>
        <fullName evidence="8">Transport permease protein</fullName>
    </recommendedName>
</protein>
<evidence type="ECO:0000313" key="10">
    <source>
        <dbReference type="EMBL" id="MFC0313336.1"/>
    </source>
</evidence>
<evidence type="ECO:0000256" key="2">
    <source>
        <dbReference type="ARBA" id="ARBA00007783"/>
    </source>
</evidence>
<dbReference type="PANTHER" id="PTHR43077:SF8">
    <property type="entry name" value="DOXORUBICIN RESISTANCE ABC TRANSPORTER PERMEASE PROTEIN DRRB"/>
    <property type="match status" value="1"/>
</dbReference>
<dbReference type="PIRSF" id="PIRSF006648">
    <property type="entry name" value="DrrB"/>
    <property type="match status" value="1"/>
</dbReference>
<feature type="transmembrane region" description="Helical" evidence="8">
    <location>
        <begin position="253"/>
        <end position="271"/>
    </location>
</feature>